<dbReference type="Proteomes" id="UP000006447">
    <property type="component" value="Unassembled WGS sequence"/>
</dbReference>
<dbReference type="EMBL" id="AJJH01000047">
    <property type="protein sequence ID" value="EID79948.1"/>
    <property type="molecule type" value="Genomic_DNA"/>
</dbReference>
<evidence type="ECO:0000313" key="3">
    <source>
        <dbReference type="Proteomes" id="UP000006447"/>
    </source>
</evidence>
<organism evidence="2 3">
    <name type="scientific">Rhodococcus opacus RKJ300 = JCM 13270</name>
    <dbReference type="NCBI Taxonomy" id="1165867"/>
    <lineage>
        <taxon>Bacteria</taxon>
        <taxon>Bacillati</taxon>
        <taxon>Actinomycetota</taxon>
        <taxon>Actinomycetes</taxon>
        <taxon>Mycobacteriales</taxon>
        <taxon>Nocardiaceae</taxon>
        <taxon>Rhodococcus</taxon>
    </lineage>
</organism>
<gene>
    <name evidence="2" type="ORF">W59_10584</name>
</gene>
<evidence type="ECO:0000313" key="2">
    <source>
        <dbReference type="EMBL" id="EID79948.1"/>
    </source>
</evidence>
<dbReference type="AlphaFoldDB" id="I0WU82"/>
<feature type="region of interest" description="Disordered" evidence="1">
    <location>
        <begin position="55"/>
        <end position="76"/>
    </location>
</feature>
<proteinExistence type="predicted"/>
<dbReference type="PATRIC" id="fig|1165867.3.peg.2152"/>
<sequence>MPPLGKILTADEIARFVARVAYPTSPVVLVDEDLALAAPARAYGDWLEALGTRKVRNNQSTRRPAPGGQSQRAVPGGVVRTGKRASCFAR</sequence>
<name>I0WU82_RHOOP</name>
<comment type="caution">
    <text evidence="2">The sequence shown here is derived from an EMBL/GenBank/DDBJ whole genome shotgun (WGS) entry which is preliminary data.</text>
</comment>
<evidence type="ECO:0000256" key="1">
    <source>
        <dbReference type="SAM" id="MobiDB-lite"/>
    </source>
</evidence>
<feature type="compositionally biased region" description="Polar residues" evidence="1">
    <location>
        <begin position="57"/>
        <end position="72"/>
    </location>
</feature>
<protein>
    <submittedName>
        <fullName evidence="2">Uncharacterized protein</fullName>
    </submittedName>
</protein>
<reference evidence="2 3" key="1">
    <citation type="journal article" date="2012" name="J. Bacteriol.">
        <title>Draft genome sequence of the nitrophenol-degrading actinomycete Rhodococcus imtechensis RKJ300.</title>
        <authorList>
            <person name="Vikram S."/>
            <person name="Kumar S."/>
            <person name="Subramanian S."/>
            <person name="Raghava G.P."/>
        </authorList>
    </citation>
    <scope>NUCLEOTIDE SEQUENCE [LARGE SCALE GENOMIC DNA]</scope>
    <source>
        <strain evidence="2 3">RKJ300</strain>
    </source>
</reference>
<accession>I0WU82</accession>